<dbReference type="EMBL" id="CP154622">
    <property type="protein sequence ID" value="XAM40682.1"/>
    <property type="molecule type" value="Genomic_DNA"/>
</dbReference>
<dbReference type="InterPro" id="IPR007484">
    <property type="entry name" value="Peptidase_M28"/>
</dbReference>
<dbReference type="Gene3D" id="3.40.630.10">
    <property type="entry name" value="Zn peptidases"/>
    <property type="match status" value="2"/>
</dbReference>
<dbReference type="PANTHER" id="PTHR12147:SF26">
    <property type="entry name" value="PEPTIDASE M28 DOMAIN-CONTAINING PROTEIN"/>
    <property type="match status" value="1"/>
</dbReference>
<dbReference type="RefSeq" id="WP_343338791.1">
    <property type="nucleotide sequence ID" value="NZ_CP154622.1"/>
</dbReference>
<dbReference type="Pfam" id="PF02225">
    <property type="entry name" value="PA"/>
    <property type="match status" value="2"/>
</dbReference>
<dbReference type="InterPro" id="IPR003137">
    <property type="entry name" value="PA_domain"/>
</dbReference>
<feature type="signal peptide" evidence="1">
    <location>
        <begin position="1"/>
        <end position="28"/>
    </location>
</feature>
<evidence type="ECO:0000313" key="5">
    <source>
        <dbReference type="Proteomes" id="UP001477947"/>
    </source>
</evidence>
<feature type="domain" description="Peptidase M28" evidence="3">
    <location>
        <begin position="666"/>
        <end position="866"/>
    </location>
</feature>
<dbReference type="InterPro" id="IPR046450">
    <property type="entry name" value="PA_dom_sf"/>
</dbReference>
<feature type="domain" description="PA" evidence="2">
    <location>
        <begin position="134"/>
        <end position="214"/>
    </location>
</feature>
<name>A0ABZ3FA77_9FIRM</name>
<dbReference type="Gene3D" id="3.50.30.30">
    <property type="match status" value="2"/>
</dbReference>
<keyword evidence="5" id="KW-1185">Reference proteome</keyword>
<evidence type="ECO:0000256" key="1">
    <source>
        <dbReference type="SAM" id="SignalP"/>
    </source>
</evidence>
<dbReference type="PANTHER" id="PTHR12147">
    <property type="entry name" value="METALLOPEPTIDASE M28 FAMILY MEMBER"/>
    <property type="match status" value="1"/>
</dbReference>
<gene>
    <name evidence="4" type="ORF">TPELB_09920</name>
</gene>
<feature type="domain" description="Peptidase M28" evidence="3">
    <location>
        <begin position="240"/>
        <end position="456"/>
    </location>
</feature>
<evidence type="ECO:0000259" key="2">
    <source>
        <dbReference type="Pfam" id="PF02225"/>
    </source>
</evidence>
<dbReference type="InterPro" id="IPR045175">
    <property type="entry name" value="M28_fam"/>
</dbReference>
<accession>A0ABZ3FA77</accession>
<organism evidence="4 5">
    <name type="scientific">Terrisporobacter petrolearius</name>
    <dbReference type="NCBI Taxonomy" id="1460447"/>
    <lineage>
        <taxon>Bacteria</taxon>
        <taxon>Bacillati</taxon>
        <taxon>Bacillota</taxon>
        <taxon>Clostridia</taxon>
        <taxon>Peptostreptococcales</taxon>
        <taxon>Peptostreptococcaceae</taxon>
        <taxon>Terrisporobacter</taxon>
    </lineage>
</organism>
<dbReference type="CDD" id="cd02133">
    <property type="entry name" value="PA_C5a_like"/>
    <property type="match status" value="2"/>
</dbReference>
<proteinExistence type="predicted"/>
<dbReference type="Proteomes" id="UP001477947">
    <property type="component" value="Chromosome"/>
</dbReference>
<reference evidence="4 5" key="1">
    <citation type="submission" date="2024-04" db="EMBL/GenBank/DDBJ databases">
        <title>Isolation and characterization of novel acetogenic strains of the genera Terrisporobacter and Acetoanaerobium.</title>
        <authorList>
            <person name="Boeer T."/>
            <person name="Schueler M.A."/>
            <person name="Lueschen A."/>
            <person name="Eysell L."/>
            <person name="Droege J."/>
            <person name="Heinemann M."/>
            <person name="Engelhardt L."/>
            <person name="Basen M."/>
            <person name="Daniel R."/>
        </authorList>
    </citation>
    <scope>NUCLEOTIDE SEQUENCE [LARGE SCALE GENOMIC DNA]</scope>
    <source>
        <strain evidence="4 5">ELB</strain>
    </source>
</reference>
<evidence type="ECO:0000259" key="3">
    <source>
        <dbReference type="Pfam" id="PF04389"/>
    </source>
</evidence>
<dbReference type="SUPFAM" id="SSF52025">
    <property type="entry name" value="PA domain"/>
    <property type="match status" value="2"/>
</dbReference>
<dbReference type="SUPFAM" id="SSF53187">
    <property type="entry name" value="Zn-dependent exopeptidases"/>
    <property type="match status" value="2"/>
</dbReference>
<keyword evidence="1" id="KW-0732">Signal</keyword>
<evidence type="ECO:0000313" key="4">
    <source>
        <dbReference type="EMBL" id="XAM40682.1"/>
    </source>
</evidence>
<protein>
    <submittedName>
        <fullName evidence="4">Uncharacterized protein</fullName>
    </submittedName>
</protein>
<feature type="chain" id="PRO_5045938898" evidence="1">
    <location>
        <begin position="29"/>
        <end position="900"/>
    </location>
</feature>
<feature type="domain" description="PA" evidence="2">
    <location>
        <begin position="559"/>
        <end position="638"/>
    </location>
</feature>
<sequence>MFKLNKKVLSSSLALTILMSTAPGMAYATMTTKALEGKLICKEQQQYLSKIDGSRAFDYIRELSDNIGPRIAGTNEEYQAAKYIKKQFDNLGYNTEIQEFKYASGKGTSSLKYEDKVMESSAFTGSKATDGVINGEVVNCGLGSKDDFSKVDVKGKIAIVERGTYTFVEKVENAANSGAVALIMYNNTSGISTGQVGDVSVPAVGIEKTAGLSIVEKLNAGEKVTISLEVGKPETTTSWNVVAKQAARGNDSANTDDIVYVSAHYDSVPKAPGANDNASGVASMIEIANAIKDLDTDKEIRFIACGSEEVGLKGSAAYVKSLTKDELERSIGNFNLDMVATNYEPCSELAVYTNQGKDNIVTDAVKEAGERLKDNTTDFTSYDGNHETYKDGGLVAMGSSDHVSFDNAGIPSALFINGDPKKLDDPRTALEPYYHKPTDHTEHASKERLERTIKLIGSAIYETVDTDHEDLVSTENMMKDLNAMASKDNARVTGFEGEHDAADYIVGQYKDMGLKTRKQIINGIDGFMSEGSTVKVGDKELDSKTFTYSNSTSGVIESELVDCGLGKADQIGDVKGKVALIKRGEISFAEKIDNATAKGAVGVIIYNNAEGTLNGTLGDYQSKRAASTSISKADGEALAAKLANEKAVKVSMEVKTLVERNSHSYNVVASLPAAKNSRTAQTIVIGAHMDCVQTPGANDNGSGTVSILEAARVLSRPEIASQLKYNVEFVNFGAEEIGLVGSKEYVKSLQDSGRVNKVKAMINLDMVGVGNNMVMWNSNESTSHEVTDLAKKVASELGCVDMSTTKDLHSTSSDHASFEAVGIPSTFIGYTLDESGKLDQYYHTKGDKIETINPKWLKNSAQVVVNSVLKMQSQSNRSSAKTSIAKYDVKKVEKDNLSSK</sequence>
<dbReference type="Pfam" id="PF04389">
    <property type="entry name" value="Peptidase_M28"/>
    <property type="match status" value="2"/>
</dbReference>